<feature type="region of interest" description="Disordered" evidence="1">
    <location>
        <begin position="32"/>
        <end position="70"/>
    </location>
</feature>
<proteinExistence type="predicted"/>
<gene>
    <name evidence="3" type="ORF">IRJ18_20075</name>
</gene>
<evidence type="ECO:0000313" key="3">
    <source>
        <dbReference type="EMBL" id="MBE9668678.1"/>
    </source>
</evidence>
<protein>
    <recommendedName>
        <fullName evidence="5">Intein</fullName>
    </recommendedName>
</protein>
<evidence type="ECO:0000256" key="2">
    <source>
        <dbReference type="SAM" id="SignalP"/>
    </source>
</evidence>
<evidence type="ECO:0000313" key="4">
    <source>
        <dbReference type="Proteomes" id="UP000632774"/>
    </source>
</evidence>
<dbReference type="EMBL" id="JADFFM010000002">
    <property type="protein sequence ID" value="MBE9668678.1"/>
    <property type="molecule type" value="Genomic_DNA"/>
</dbReference>
<organism evidence="3 4">
    <name type="scientific">Mucilaginibacter boryungensis</name>
    <dbReference type="NCBI Taxonomy" id="768480"/>
    <lineage>
        <taxon>Bacteria</taxon>
        <taxon>Pseudomonadati</taxon>
        <taxon>Bacteroidota</taxon>
        <taxon>Sphingobacteriia</taxon>
        <taxon>Sphingobacteriales</taxon>
        <taxon>Sphingobacteriaceae</taxon>
        <taxon>Mucilaginibacter</taxon>
    </lineage>
</organism>
<keyword evidence="4" id="KW-1185">Reference proteome</keyword>
<comment type="caution">
    <text evidence="3">The sequence shown here is derived from an EMBL/GenBank/DDBJ whole genome shotgun (WGS) entry which is preliminary data.</text>
</comment>
<name>A0ABR9XMR9_9SPHI</name>
<dbReference type="RefSeq" id="WP_194108068.1">
    <property type="nucleotide sequence ID" value="NZ_JADFFM010000002.1"/>
</dbReference>
<evidence type="ECO:0000256" key="1">
    <source>
        <dbReference type="SAM" id="MobiDB-lite"/>
    </source>
</evidence>
<feature type="compositionally biased region" description="Low complexity" evidence="1">
    <location>
        <begin position="32"/>
        <end position="58"/>
    </location>
</feature>
<accession>A0ABR9XMR9</accession>
<evidence type="ECO:0008006" key="5">
    <source>
        <dbReference type="Google" id="ProtNLM"/>
    </source>
</evidence>
<reference evidence="3 4" key="1">
    <citation type="submission" date="2020-10" db="EMBL/GenBank/DDBJ databases">
        <title>Mucilaginibacter mali sp. nov., isolated from rhizosphere soil of apple orchard.</title>
        <authorList>
            <person name="Lee J.-S."/>
            <person name="Kim H.S."/>
            <person name="Kim J.-S."/>
        </authorList>
    </citation>
    <scope>NUCLEOTIDE SEQUENCE [LARGE SCALE GENOMIC DNA]</scope>
    <source>
        <strain evidence="3 4">KCTC 23157</strain>
    </source>
</reference>
<feature type="signal peptide" evidence="2">
    <location>
        <begin position="1"/>
        <end position="28"/>
    </location>
</feature>
<sequence length="168" mass="18717">MKTSKTQAIRAAIITLVCAGLFSANAYAQQTTTQQNNNQNNNQQGTNQQNTAQQNTGQSKNTLRTGANRDFPGDTVTYVLNGSDLSFDSKRTLIYDDKHTVDSLVNALANRDDKNYRIIYKKQGQQARQISVKALRKVDKSGFYKITVAYNKQQLSEDAAPLYILSSK</sequence>
<keyword evidence="2" id="KW-0732">Signal</keyword>
<dbReference type="Proteomes" id="UP000632774">
    <property type="component" value="Unassembled WGS sequence"/>
</dbReference>
<feature type="chain" id="PRO_5045678151" description="Intein" evidence="2">
    <location>
        <begin position="29"/>
        <end position="168"/>
    </location>
</feature>